<reference evidence="7" key="1">
    <citation type="journal article" date="2023" name="G3 (Bethesda)">
        <title>A reference genome for the long-term kleptoplast-retaining sea slug Elysia crispata morphotype clarki.</title>
        <authorList>
            <person name="Eastman K.E."/>
            <person name="Pendleton A.L."/>
            <person name="Shaikh M.A."/>
            <person name="Suttiyut T."/>
            <person name="Ogas R."/>
            <person name="Tomko P."/>
            <person name="Gavelis G."/>
            <person name="Widhalm J.R."/>
            <person name="Wisecaver J.H."/>
        </authorList>
    </citation>
    <scope>NUCLEOTIDE SEQUENCE</scope>
    <source>
        <strain evidence="7">ECLA1</strain>
    </source>
</reference>
<feature type="region of interest" description="Disordered" evidence="3">
    <location>
        <begin position="3095"/>
        <end position="3132"/>
    </location>
</feature>
<dbReference type="InterPro" id="IPR000998">
    <property type="entry name" value="MAM_dom"/>
</dbReference>
<feature type="domain" description="MAM" evidence="6">
    <location>
        <begin position="1541"/>
        <end position="1693"/>
    </location>
</feature>
<dbReference type="SUPFAM" id="SSF49899">
    <property type="entry name" value="Concanavalin A-like lectins/glucanases"/>
    <property type="match status" value="17"/>
</dbReference>
<evidence type="ECO:0000256" key="4">
    <source>
        <dbReference type="SAM" id="Phobius"/>
    </source>
</evidence>
<comment type="caution">
    <text evidence="7">The sequence shown here is derived from an EMBL/GenBank/DDBJ whole genome shotgun (WGS) entry which is preliminary data.</text>
</comment>
<feature type="domain" description="MAM" evidence="6">
    <location>
        <begin position="1031"/>
        <end position="1170"/>
    </location>
</feature>
<feature type="domain" description="MAM" evidence="6">
    <location>
        <begin position="706"/>
        <end position="873"/>
    </location>
</feature>
<dbReference type="CDD" id="cd00112">
    <property type="entry name" value="LDLa"/>
    <property type="match status" value="1"/>
</dbReference>
<sequence length="3132" mass="350705">MAFSKTFLLLLPFFFIASHAEINCMFSSGGLCSYVADGDDKDYQWSLYDPSSTDRSSMLYSDQENLDVPFLYITPKGGTGTGDYSESARMISERSEAKHGDHCFRLKYRMFGPRVGTLKVYLKMWFGKPNSTTRVLFEKSGTQGDHWNEVKVPMTVDSPIDFRATLVIEATRGSTEKGEMAIAEIHLDVGRCYERGNVRCTLWESCGWSNFTKDNPHSSWQVAHGGAVGPKTDHTSGTNCGNYALAILDDSNLSSLTVTSSKPDAMLSKNQHKCVSFYYYLGDAASLEVGMQNKMSPEGLVTWLSRDADPRNRWLRGETTVFDEDYDFMMFFNAHKSNMQGSVSTLVALDDVAVSLGECPSRGNNYFENGIGLYENVGNGQFDWIVTSSSRLKGVNLRDHTLENKRGHFALALFNGETQGNTAKLISPTFRRGEVICLQFNFYFSDENAGSLKVRYGNAKEGKWSDLTSKLSHETSSYDVDWDLEKITLKEEYENFQIVFEAKSNGVSGFVAIDDIIVTDISCLDVKSQIDWSLMLPAHVPDAADCNFEDNNLCKWTQMTKLDFDLEVSKAGRGSEPGRDHHGKGEGIILLTPSTAFKNGQGGIISPVLSGNTEGHCLSLWYYLRGRGVSIQILSAIIGQSEDTLIWQRPHDEGAGWQLAEVVIKAKTNFQIKITMKKLSEQGTAAVDEIMYSAKECSVKEINTIDTCDFETGLCGMKRADRSYRSWSYFSGSLESKGGPSGDYTYKTDQGHFLLFEQIGDDAGSIAIQEIPTFDIGKDPVTGGQICLRFHYLMFGSDIGSLEVTMLADQYFVTRSAWRASGDHGSMWIRGETQISVEEGSEVEIDFRAISGDGTAGIFGLDDITFRHGKCSSPGSCNFYDYNFCSWHTYSEVDSGWSIYFDYFGNNYAIEFNPDIVTANKTNSLVSETFLGDQVRCIHFTFAHVAGDGNLFLSRIPTTKKADKQLLWQMVLSHSKSFQDFRPARVSVDSPREYKIHISAESFSNDFDIRVDNIMVTSQPCLVEPAEAVSFDCDFTDGICFWYQDLMDDFDWVITPGSPFAYLEPAFRKKQAVGRLYSPVIPAGERCFTFSYLRYGADIGYLKLDMEARHKRVNYIDWQGGDMVRKWAKTSIDLTSEDNYQLVFEGMCKDGEDCEIGITNIVVSSSKCPDSWNVDSENPHCTFEPDFDPLCQWTATPSNHLPAFTWKHEGGFDKTDPEAPAMDVTFGGAGHYAYVAPPLLLPTISTKLVKTTLMSPPLKSRKDGPYCMVFAYYMKRSSSGTLNIYQVASGTKGANGKKPLWTAFVSDNKWRKGFASLEKMDTFQVIFEAVASPKTIKGLAIDEIYFHRGPCKEWKDKCDFSDDLCLWSNVGLNNSFAWVRHRYEQSLDDGPLADHTKPGSKGFFLVASNKFADKGEKAKLLSTMYYPNDDTGKMCLQFYYFMSGKGSVDLNVNVLRGFKDTMEPETSISLWDLKTEETKRKEWLKATVKLDEFLTEVPFKLEFQVTMDNGSVAIDDVQMFSKECETTPDNAISVASVLTEASCSFNRGSMCGWQNAPTSASAPKWEVKEYILNPDLRRNTDFSSDSKYLSVSFTYDNENEVAVLKSPSLPGTDGVECFRFWYKTDSYQEYSLQVQMSFQGSKKALWYSPYSYSWHENYISIYNTEIFQIYIQANGPGNHYIEDIRLFSGPCPKEAFTGTCRFDHSYCGYSQDTTDDYDWALTSTAIRRGYSIVASAIRPVVEGHLADEKARIKSPIYAGGGPQCLTFTYKKPAPISGQMKVYAQEVGKKRLGKALWKMPYLKTLDYLAISTVSVPVFQTLPYQIVMEHQVGVVNGYSPLLLDIGLRSHPCEPVGSCDFEDGFCSFQSNFWYRYTLKFFNQRRHSRFPVIDHTYGAPEGSILTADFALTHSAQLTSPILSKTSNSCLTFAYALTGSAFLEIFLDVDTIGKTSLINITDTTVYGQVVQWKVFKTDIQAEENFVVIIEGQRKDGDSPISQASLDDIKVMPGSCDKQTSSVTITDERPEIIQDLSCNFEDASNEFCKYKLGKENHGSWKRIHGNLGLSSLAFDHTRNDTKGSFASMVSNSGVDFAEAELVMVSQVQSQPGCLSFWYHMSGHTLNTLKVFVGDVSPIWEISNQENIVWQHAQIDMSISKPQNAQGSTEDDKELFAFKFEGILVQNHGHVALDDIQVFTGNCPITDTCTFEDDGLCNFTQNNYDVSHWMRKKAGDITDDTTHQPYTDHTYNSIEGHFMYCCSKNKSNGPVSMISPLYKTNPEGRCLIFWSIQPRITTTSIQVMDKEGHKTELMELYQSSSWTINHISIRSHTDFQIVFRRYNRNQGDTAIDDVQITSGPCHELYNCDFSLNFCTWTQAATGNGAWQISSGIPPAGQTSIGPKFDHSTKSAAGQYVILQGVDQSISADVSTLNSQIIGSKGSIDLCFTFWYHMSDSKAGSLSVALKGGTQMQTWGPFNHDEDGWLHEMITMSVKEKVSQQISIIGTVQPGKENYIALDDLELLGTPCVKVQQGREFSCKDSAKTKILYEKVCDFFSDCGNDADEKECGSCSFEETMCRFVDVSDGSGWERKKANSSAMYGPEVNANGYFLYLQPALNRYGTFETSNSFKMSAPHCKLLFKLYCPPSQYVRVKIKTHMDEALLQQSTSEDWELKELFIGNINVPFQLVFEGFISSTGGIGIDDIEMVDCGFPSAQDKCFRDQFHCDNKACVSDYTVCDLQNDCGDFSDEKHCENWIRDDFEYGFGSWTTEQTSVAGIWLTMKLRYGDLTLDHTRGLFPGSVLQCYSDSHSDTNEADCLLASPVLSATNDTDLKACQIRFFYTNEDEDRNEISIYTRVKGSTDLEKISYTLVKEGVWNRVRATVSKDTDFQIIIKGTLKKDFLSDHFKTVSLDDISLTDGCKPFKDSADTDITDPITDPITEIKLGTPPSATFVKITEPSESIDVPKVIDTPPKSGISTTEKPSKSKRTTAGTPPYTTAETRPQTVSETHGTIQEKETGTTTRGMIDRKEAGKVSSGKVTKNSPEQSQGKWQLPVGISCGVVVVVIIAAVVVIYLKRTNRMFSHRGEPFGYPNQLYNQDEEPQEMSETNYGTNEMFPDMDDPLPQSTGFSLENPSFQEFES</sequence>
<keyword evidence="8" id="KW-1185">Reference proteome</keyword>
<dbReference type="EMBL" id="JAWDGP010003509">
    <property type="protein sequence ID" value="KAK3773782.1"/>
    <property type="molecule type" value="Genomic_DNA"/>
</dbReference>
<keyword evidence="5" id="KW-0732">Signal</keyword>
<feature type="chain" id="PRO_5042205522" description="MAM domain-containing protein" evidence="5">
    <location>
        <begin position="21"/>
        <end position="3132"/>
    </location>
</feature>
<dbReference type="SUPFAM" id="SSF57424">
    <property type="entry name" value="LDL receptor-like module"/>
    <property type="match status" value="1"/>
</dbReference>
<keyword evidence="4" id="KW-0472">Membrane</keyword>
<feature type="compositionally biased region" description="Polar residues" evidence="3">
    <location>
        <begin position="2980"/>
        <end position="3003"/>
    </location>
</feature>
<evidence type="ECO:0000259" key="6">
    <source>
        <dbReference type="PROSITE" id="PS50060"/>
    </source>
</evidence>
<comment type="caution">
    <text evidence="2">Lacks conserved residue(s) required for the propagation of feature annotation.</text>
</comment>
<feature type="domain" description="MAM" evidence="6">
    <location>
        <begin position="1854"/>
        <end position="2012"/>
    </location>
</feature>
<feature type="disulfide bond" evidence="2">
    <location>
        <begin position="2717"/>
        <end position="2735"/>
    </location>
</feature>
<dbReference type="InterPro" id="IPR023415">
    <property type="entry name" value="LDLR_class-A_CS"/>
</dbReference>
<dbReference type="InterPro" id="IPR051560">
    <property type="entry name" value="MAM_domain-containing"/>
</dbReference>
<evidence type="ECO:0000313" key="8">
    <source>
        <dbReference type="Proteomes" id="UP001283361"/>
    </source>
</evidence>
<evidence type="ECO:0000256" key="2">
    <source>
        <dbReference type="PROSITE-ProRule" id="PRU00124"/>
    </source>
</evidence>
<dbReference type="PANTHER" id="PTHR23282">
    <property type="entry name" value="APICAL ENDOSOMAL GLYCOPROTEIN PRECURSOR"/>
    <property type="match status" value="1"/>
</dbReference>
<dbReference type="SMART" id="SM00137">
    <property type="entry name" value="MAM"/>
    <property type="match status" value="13"/>
</dbReference>
<dbReference type="GO" id="GO:0016020">
    <property type="term" value="C:membrane"/>
    <property type="evidence" value="ECO:0007669"/>
    <property type="project" value="InterPro"/>
</dbReference>
<feature type="domain" description="MAM" evidence="6">
    <location>
        <begin position="1356"/>
        <end position="1526"/>
    </location>
</feature>
<dbReference type="InterPro" id="IPR036055">
    <property type="entry name" value="LDL_receptor-like_sf"/>
</dbReference>
<evidence type="ECO:0000313" key="7">
    <source>
        <dbReference type="EMBL" id="KAK3773782.1"/>
    </source>
</evidence>
<feature type="compositionally biased region" description="Polar residues" evidence="3">
    <location>
        <begin position="3115"/>
        <end position="3132"/>
    </location>
</feature>
<dbReference type="Gene3D" id="4.10.400.10">
    <property type="entry name" value="Low-density Lipoprotein Receptor"/>
    <property type="match status" value="1"/>
</dbReference>
<feature type="domain" description="MAM" evidence="6">
    <location>
        <begin position="2358"/>
        <end position="2522"/>
    </location>
</feature>
<dbReference type="PANTHER" id="PTHR23282:SF101">
    <property type="entry name" value="MAM DOMAIN-CONTAINING PROTEIN"/>
    <property type="match status" value="1"/>
</dbReference>
<feature type="transmembrane region" description="Helical" evidence="4">
    <location>
        <begin position="3042"/>
        <end position="3066"/>
    </location>
</feature>
<evidence type="ECO:0000256" key="5">
    <source>
        <dbReference type="SAM" id="SignalP"/>
    </source>
</evidence>
<feature type="disulfide bond" evidence="2">
    <location>
        <begin position="2710"/>
        <end position="2722"/>
    </location>
</feature>
<dbReference type="PROSITE" id="PS50068">
    <property type="entry name" value="LDLRA_2"/>
    <property type="match status" value="2"/>
</dbReference>
<feature type="domain" description="MAM" evidence="6">
    <location>
        <begin position="22"/>
        <end position="194"/>
    </location>
</feature>
<dbReference type="CDD" id="cd06263">
    <property type="entry name" value="MAM"/>
    <property type="match status" value="10"/>
</dbReference>
<evidence type="ECO:0000256" key="3">
    <source>
        <dbReference type="SAM" id="MobiDB-lite"/>
    </source>
</evidence>
<feature type="signal peptide" evidence="5">
    <location>
        <begin position="1"/>
        <end position="20"/>
    </location>
</feature>
<feature type="disulfide bond" evidence="2">
    <location>
        <begin position="2729"/>
        <end position="2744"/>
    </location>
</feature>
<dbReference type="InterPro" id="IPR013320">
    <property type="entry name" value="ConA-like_dom_sf"/>
</dbReference>
<feature type="domain" description="MAM" evidence="6">
    <location>
        <begin position="2727"/>
        <end position="2914"/>
    </location>
</feature>
<dbReference type="SMART" id="SM00192">
    <property type="entry name" value="LDLa"/>
    <property type="match status" value="2"/>
</dbReference>
<dbReference type="Pfam" id="PF00057">
    <property type="entry name" value="Ldl_recept_a"/>
    <property type="match status" value="1"/>
</dbReference>
<accession>A0AAE0ZR25</accession>
<protein>
    <recommendedName>
        <fullName evidence="6">MAM domain-containing protein</fullName>
    </recommendedName>
</protein>
<dbReference type="Pfam" id="PF00629">
    <property type="entry name" value="MAM"/>
    <property type="match status" value="17"/>
</dbReference>
<feature type="region of interest" description="Disordered" evidence="3">
    <location>
        <begin position="2955"/>
        <end position="3041"/>
    </location>
</feature>
<feature type="domain" description="MAM" evidence="6">
    <location>
        <begin position="1698"/>
        <end position="1852"/>
    </location>
</feature>
<feature type="domain" description="MAM" evidence="6">
    <location>
        <begin position="544"/>
        <end position="699"/>
    </location>
</feature>
<feature type="disulfide bond" evidence="2">
    <location>
        <begin position="2545"/>
        <end position="2560"/>
    </location>
</feature>
<proteinExistence type="predicted"/>
<keyword evidence="4" id="KW-1133">Transmembrane helix</keyword>
<dbReference type="InterPro" id="IPR002172">
    <property type="entry name" value="LDrepeatLR_classA_rpt"/>
</dbReference>
<feature type="compositionally biased region" description="Polar residues" evidence="3">
    <location>
        <begin position="3028"/>
        <end position="3041"/>
    </location>
</feature>
<gene>
    <name evidence="7" type="ORF">RRG08_010991</name>
</gene>
<organism evidence="7 8">
    <name type="scientific">Elysia crispata</name>
    <name type="common">lettuce slug</name>
    <dbReference type="NCBI Taxonomy" id="231223"/>
    <lineage>
        <taxon>Eukaryota</taxon>
        <taxon>Metazoa</taxon>
        <taxon>Spiralia</taxon>
        <taxon>Lophotrochozoa</taxon>
        <taxon>Mollusca</taxon>
        <taxon>Gastropoda</taxon>
        <taxon>Heterobranchia</taxon>
        <taxon>Euthyneura</taxon>
        <taxon>Panpulmonata</taxon>
        <taxon>Sacoglossa</taxon>
        <taxon>Placobranchoidea</taxon>
        <taxon>Plakobranchidae</taxon>
        <taxon>Elysia</taxon>
    </lineage>
</organism>
<keyword evidence="1 2" id="KW-1015">Disulfide bond</keyword>
<feature type="domain" description="MAM" evidence="6">
    <location>
        <begin position="1179"/>
        <end position="1353"/>
    </location>
</feature>
<dbReference type="PROSITE" id="PS50060">
    <property type="entry name" value="MAM_2"/>
    <property type="match status" value="17"/>
</dbReference>
<feature type="domain" description="MAM" evidence="6">
    <location>
        <begin position="2200"/>
        <end position="2356"/>
    </location>
</feature>
<keyword evidence="4" id="KW-0812">Transmembrane</keyword>
<evidence type="ECO:0000256" key="1">
    <source>
        <dbReference type="ARBA" id="ARBA00023157"/>
    </source>
</evidence>
<feature type="domain" description="MAM" evidence="6">
    <location>
        <begin position="363"/>
        <end position="525"/>
    </location>
</feature>
<feature type="domain" description="MAM" evidence="6">
    <location>
        <begin position="2030"/>
        <end position="2198"/>
    </location>
</feature>
<feature type="domain" description="MAM" evidence="6">
    <location>
        <begin position="875"/>
        <end position="1023"/>
    </location>
</feature>
<dbReference type="PROSITE" id="PS01209">
    <property type="entry name" value="LDLRA_1"/>
    <property type="match status" value="1"/>
</dbReference>
<dbReference type="Proteomes" id="UP001283361">
    <property type="component" value="Unassembled WGS sequence"/>
</dbReference>
<dbReference type="Gene3D" id="2.60.120.200">
    <property type="match status" value="17"/>
</dbReference>
<feature type="domain" description="MAM" evidence="6">
    <location>
        <begin position="2561"/>
        <end position="2703"/>
    </location>
</feature>
<name>A0AAE0ZR25_9GAST</name>
<feature type="domain" description="MAM" evidence="6">
    <location>
        <begin position="198"/>
        <end position="361"/>
    </location>
</feature>